<keyword evidence="3 6" id="KW-0812">Transmembrane</keyword>
<reference evidence="8 9" key="1">
    <citation type="submission" date="2016-10" db="EMBL/GenBank/DDBJ databases">
        <authorList>
            <person name="de Groot N.N."/>
        </authorList>
    </citation>
    <scope>NUCLEOTIDE SEQUENCE [LARGE SCALE GENOMIC DNA]</scope>
    <source>
        <strain evidence="8 9">EP1-55-1</strain>
    </source>
</reference>
<evidence type="ECO:0000256" key="5">
    <source>
        <dbReference type="ARBA" id="ARBA00023136"/>
    </source>
</evidence>
<dbReference type="PANTHER" id="PTHR36115">
    <property type="entry name" value="PROLINE-RICH ANTIGEN HOMOLOG-RELATED"/>
    <property type="match status" value="1"/>
</dbReference>
<feature type="domain" description="RDD" evidence="7">
    <location>
        <begin position="32"/>
        <end position="154"/>
    </location>
</feature>
<feature type="transmembrane region" description="Helical" evidence="6">
    <location>
        <begin position="73"/>
        <end position="90"/>
    </location>
</feature>
<protein>
    <submittedName>
        <fullName evidence="8">Uncharacterized membrane protein YckC, RDD family</fullName>
    </submittedName>
</protein>
<dbReference type="PANTHER" id="PTHR36115:SF6">
    <property type="entry name" value="PROLINE-RICH ANTIGEN HOMOLOG"/>
    <property type="match status" value="1"/>
</dbReference>
<dbReference type="EMBL" id="FOXB01000003">
    <property type="protein sequence ID" value="SFO96375.1"/>
    <property type="molecule type" value="Genomic_DNA"/>
</dbReference>
<dbReference type="AlphaFoldDB" id="A0A1I5LGP5"/>
<name>A0A1I5LGP5_9BACT</name>
<evidence type="ECO:0000313" key="9">
    <source>
        <dbReference type="Proteomes" id="UP000199227"/>
    </source>
</evidence>
<keyword evidence="5 6" id="KW-0472">Membrane</keyword>
<dbReference type="Pfam" id="PF06271">
    <property type="entry name" value="RDD"/>
    <property type="match status" value="1"/>
</dbReference>
<dbReference type="InterPro" id="IPR051791">
    <property type="entry name" value="Pra-immunoreactive"/>
</dbReference>
<proteinExistence type="predicted"/>
<dbReference type="RefSeq" id="WP_092910364.1">
    <property type="nucleotide sequence ID" value="NZ_FOXB01000003.1"/>
</dbReference>
<dbReference type="OrthoDB" id="5349007at2"/>
<dbReference type="GO" id="GO:0005886">
    <property type="term" value="C:plasma membrane"/>
    <property type="evidence" value="ECO:0007669"/>
    <property type="project" value="UniProtKB-SubCell"/>
</dbReference>
<evidence type="ECO:0000256" key="4">
    <source>
        <dbReference type="ARBA" id="ARBA00022989"/>
    </source>
</evidence>
<organism evidence="8 9">
    <name type="scientific">Hydrogenimonas thermophila</name>
    <dbReference type="NCBI Taxonomy" id="223786"/>
    <lineage>
        <taxon>Bacteria</taxon>
        <taxon>Pseudomonadati</taxon>
        <taxon>Campylobacterota</taxon>
        <taxon>Epsilonproteobacteria</taxon>
        <taxon>Campylobacterales</taxon>
        <taxon>Hydrogenimonadaceae</taxon>
        <taxon>Hydrogenimonas</taxon>
    </lineage>
</organism>
<dbReference type="Proteomes" id="UP000199227">
    <property type="component" value="Unassembled WGS sequence"/>
</dbReference>
<feature type="transmembrane region" description="Helical" evidence="6">
    <location>
        <begin position="41"/>
        <end position="61"/>
    </location>
</feature>
<evidence type="ECO:0000256" key="3">
    <source>
        <dbReference type="ARBA" id="ARBA00022692"/>
    </source>
</evidence>
<evidence type="ECO:0000256" key="1">
    <source>
        <dbReference type="ARBA" id="ARBA00004651"/>
    </source>
</evidence>
<gene>
    <name evidence="8" type="ORF">SAMN05216234_10320</name>
</gene>
<evidence type="ECO:0000256" key="6">
    <source>
        <dbReference type="SAM" id="Phobius"/>
    </source>
</evidence>
<evidence type="ECO:0000256" key="2">
    <source>
        <dbReference type="ARBA" id="ARBA00022475"/>
    </source>
</evidence>
<dbReference type="STRING" id="223786.SAMN05216234_10320"/>
<accession>A0A1I5LGP5</accession>
<keyword evidence="9" id="KW-1185">Reference proteome</keyword>
<keyword evidence="2" id="KW-1003">Cell membrane</keyword>
<sequence length="162" mass="18633">MGRWRKVKQGKIESIKKEKEEILESVKSLQCAPVTLRLKALLTDTFMITMPVLYIVIYLVMGDREGFKEHMGQGWLIILTVHMIITLAFWKLKAQTPGMKAYDLYLIDPQTDEKPGIVKLVLRYIMLQTSILSFFGILLPFIMKDKKGLHDLVSGTCIVYKP</sequence>
<keyword evidence="4 6" id="KW-1133">Transmembrane helix</keyword>
<feature type="transmembrane region" description="Helical" evidence="6">
    <location>
        <begin position="124"/>
        <end position="143"/>
    </location>
</feature>
<evidence type="ECO:0000313" key="8">
    <source>
        <dbReference type="EMBL" id="SFO96375.1"/>
    </source>
</evidence>
<comment type="subcellular location">
    <subcellularLocation>
        <location evidence="1">Cell membrane</location>
        <topology evidence="1">Multi-pass membrane protein</topology>
    </subcellularLocation>
</comment>
<dbReference type="InterPro" id="IPR010432">
    <property type="entry name" value="RDD"/>
</dbReference>
<evidence type="ECO:0000259" key="7">
    <source>
        <dbReference type="Pfam" id="PF06271"/>
    </source>
</evidence>